<organism evidence="1 2">
    <name type="scientific">Morganella morganii</name>
    <name type="common">Proteus morganii</name>
    <dbReference type="NCBI Taxonomy" id="582"/>
    <lineage>
        <taxon>Bacteria</taxon>
        <taxon>Pseudomonadati</taxon>
        <taxon>Pseudomonadota</taxon>
        <taxon>Gammaproteobacteria</taxon>
        <taxon>Enterobacterales</taxon>
        <taxon>Morganellaceae</taxon>
        <taxon>Morganella</taxon>
    </lineage>
</organism>
<comment type="caution">
    <text evidence="1">The sequence shown here is derived from an EMBL/GenBank/DDBJ whole genome shotgun (WGS) entry which is preliminary data.</text>
</comment>
<dbReference type="EMBL" id="NRQY01000005">
    <property type="protein sequence ID" value="RUT64110.1"/>
    <property type="molecule type" value="Genomic_DNA"/>
</dbReference>
<accession>A0A433ZPR7</accession>
<proteinExistence type="predicted"/>
<evidence type="ECO:0008006" key="3">
    <source>
        <dbReference type="Google" id="ProtNLM"/>
    </source>
</evidence>
<evidence type="ECO:0000313" key="2">
    <source>
        <dbReference type="Proteomes" id="UP000286908"/>
    </source>
</evidence>
<name>A0A433ZPR7_MORMO</name>
<protein>
    <recommendedName>
        <fullName evidence="3">Lipoprotein</fullName>
    </recommendedName>
</protein>
<reference evidence="1 2" key="1">
    <citation type="submission" date="2017-08" db="EMBL/GenBank/DDBJ databases">
        <title>Draft genome sequence of pheromone producing symbiont Morganella morganii, of the female New Zealand grass grub Costelytra giveni.</title>
        <authorList>
            <person name="Laugraud A."/>
            <person name="Young S.D."/>
            <person name="Hurst M.H."/>
        </authorList>
    </citation>
    <scope>NUCLEOTIDE SEQUENCE [LARGE SCALE GENOMIC DNA]</scope>
    <source>
        <strain evidence="1 2">MMsCG</strain>
    </source>
</reference>
<evidence type="ECO:0000313" key="1">
    <source>
        <dbReference type="EMBL" id="RUT64110.1"/>
    </source>
</evidence>
<dbReference type="AlphaFoldDB" id="A0A433ZPR7"/>
<gene>
    <name evidence="1" type="ORF">CKG00_18440</name>
</gene>
<dbReference type="PROSITE" id="PS51257">
    <property type="entry name" value="PROKAR_LIPOPROTEIN"/>
    <property type="match status" value="1"/>
</dbReference>
<sequence length="62" mass="6910">MKSIIVLFLCMTAVGCSNSFTSGGDNIYQLSSRNVAQRDLTQAESLHNPTTVLYFEPLRLEK</sequence>
<dbReference type="Proteomes" id="UP000286908">
    <property type="component" value="Unassembled WGS sequence"/>
</dbReference>